<dbReference type="PANTHER" id="PTHR37314">
    <property type="entry name" value="SLR0142 PROTEIN"/>
    <property type="match status" value="1"/>
</dbReference>
<protein>
    <submittedName>
        <fullName evidence="2">Uncharacterized membrane protein YoaK, UPF0700 family</fullName>
    </submittedName>
</protein>
<dbReference type="PANTHER" id="PTHR37314:SF4">
    <property type="entry name" value="UPF0700 TRANSMEMBRANE PROTEIN YOAK"/>
    <property type="match status" value="1"/>
</dbReference>
<evidence type="ECO:0000313" key="2">
    <source>
        <dbReference type="EMBL" id="SJZ72991.1"/>
    </source>
</evidence>
<evidence type="ECO:0000313" key="3">
    <source>
        <dbReference type="Proteomes" id="UP000189857"/>
    </source>
</evidence>
<organism evidence="2 3">
    <name type="scientific">Eubacterium ruminantium</name>
    <dbReference type="NCBI Taxonomy" id="42322"/>
    <lineage>
        <taxon>Bacteria</taxon>
        <taxon>Bacillati</taxon>
        <taxon>Bacillota</taxon>
        <taxon>Clostridia</taxon>
        <taxon>Eubacteriales</taxon>
        <taxon>Eubacteriaceae</taxon>
        <taxon>Eubacterium</taxon>
    </lineage>
</organism>
<dbReference type="AlphaFoldDB" id="A0A1T4N1H8"/>
<dbReference type="Pfam" id="PF06912">
    <property type="entry name" value="DUF1275"/>
    <property type="match status" value="1"/>
</dbReference>
<gene>
    <name evidence="2" type="ORF">SAMN02745110_01416</name>
</gene>
<keyword evidence="1" id="KW-0812">Transmembrane</keyword>
<proteinExistence type="predicted"/>
<feature type="transmembrane region" description="Helical" evidence="1">
    <location>
        <begin position="108"/>
        <end position="128"/>
    </location>
</feature>
<dbReference type="Proteomes" id="UP000189857">
    <property type="component" value="Unassembled WGS sequence"/>
</dbReference>
<keyword evidence="1" id="KW-0472">Membrane</keyword>
<evidence type="ECO:0000256" key="1">
    <source>
        <dbReference type="SAM" id="Phobius"/>
    </source>
</evidence>
<name>A0A1T4N1H8_9FIRM</name>
<keyword evidence="3" id="KW-1185">Reference proteome</keyword>
<reference evidence="2 3" key="1">
    <citation type="submission" date="2017-02" db="EMBL/GenBank/DDBJ databases">
        <authorList>
            <person name="Peterson S.W."/>
        </authorList>
    </citation>
    <scope>NUCLEOTIDE SEQUENCE [LARGE SCALE GENOMIC DNA]</scope>
    <source>
        <strain evidence="2 3">ATCC 17233</strain>
    </source>
</reference>
<dbReference type="RefSeq" id="WP_242870204.1">
    <property type="nucleotide sequence ID" value="NZ_CACZYW010000004.1"/>
</dbReference>
<dbReference type="EMBL" id="FUXA01000008">
    <property type="protein sequence ID" value="SJZ72991.1"/>
    <property type="molecule type" value="Genomic_DNA"/>
</dbReference>
<feature type="transmembrane region" description="Helical" evidence="1">
    <location>
        <begin position="180"/>
        <end position="201"/>
    </location>
</feature>
<keyword evidence="1" id="KW-1133">Transmembrane helix</keyword>
<feature type="transmembrane region" description="Helical" evidence="1">
    <location>
        <begin position="207"/>
        <end position="223"/>
    </location>
</feature>
<feature type="transmembrane region" description="Helical" evidence="1">
    <location>
        <begin position="68"/>
        <end position="87"/>
    </location>
</feature>
<accession>A0A1T4N1H8</accession>
<dbReference type="InterPro" id="IPR010699">
    <property type="entry name" value="DUF1275"/>
</dbReference>
<sequence length="232" mass="25948">MSGNKKQKNIGVMQTSESFLLSALLSFSGGLQDAYTFNLRDNVFANAQTGNVVLMSQNFMTGKYMTGLRYICPLIAFVLGIFIADVVENKYKHSKKLHWRQMILVMEMISLSIVGMIPFSMNMVANMIVSFSCAMQVQTFRTVRGYGYASTMCIGNLRSGTVSLSEYLRNKNKASLRKAGYFFGIIFIFALGAGFGGVVSIRMGNGTIWFSVAILLAVMMMMNKKQREYVEY</sequence>